<evidence type="ECO:0000256" key="5">
    <source>
        <dbReference type="ARBA" id="ARBA00022840"/>
    </source>
</evidence>
<dbReference type="Pfam" id="PF00005">
    <property type="entry name" value="ABC_tran"/>
    <property type="match status" value="1"/>
</dbReference>
<dbReference type="InterPro" id="IPR013525">
    <property type="entry name" value="ABC2_TM"/>
</dbReference>
<keyword evidence="2" id="KW-0813">Transport</keyword>
<dbReference type="AlphaFoldDB" id="A0A4P8ETL3"/>
<keyword evidence="4" id="KW-0547">Nucleotide-binding</keyword>
<dbReference type="InterPro" id="IPR003439">
    <property type="entry name" value="ABC_transporter-like_ATP-bd"/>
</dbReference>
<feature type="domain" description="ABC transporter" evidence="9">
    <location>
        <begin position="9"/>
        <end position="263"/>
    </location>
</feature>
<comment type="subcellular location">
    <subcellularLocation>
        <location evidence="1">Membrane</location>
        <topology evidence="1">Multi-pass membrane protein</topology>
    </subcellularLocation>
</comment>
<evidence type="ECO:0000256" key="7">
    <source>
        <dbReference type="ARBA" id="ARBA00023136"/>
    </source>
</evidence>
<dbReference type="GO" id="GO:0140359">
    <property type="term" value="F:ABC-type transporter activity"/>
    <property type="evidence" value="ECO:0007669"/>
    <property type="project" value="InterPro"/>
</dbReference>
<dbReference type="InterPro" id="IPR003593">
    <property type="entry name" value="AAA+_ATPase"/>
</dbReference>
<dbReference type="InterPro" id="IPR027417">
    <property type="entry name" value="P-loop_NTPase"/>
</dbReference>
<feature type="transmembrane region" description="Helical" evidence="8">
    <location>
        <begin position="386"/>
        <end position="407"/>
    </location>
</feature>
<evidence type="ECO:0000256" key="4">
    <source>
        <dbReference type="ARBA" id="ARBA00022741"/>
    </source>
</evidence>
<dbReference type="PANTHER" id="PTHR48041:SF41">
    <property type="entry name" value="ABC TRANSPORTER G FAMILY"/>
    <property type="match status" value="1"/>
</dbReference>
<dbReference type="InterPro" id="IPR043926">
    <property type="entry name" value="ABCG_dom"/>
</dbReference>
<dbReference type="EMBL" id="MK334305">
    <property type="protein sequence ID" value="QCO69320.1"/>
    <property type="molecule type" value="mRNA"/>
</dbReference>
<dbReference type="Pfam" id="PF19055">
    <property type="entry name" value="ABC2_membrane_7"/>
    <property type="match status" value="1"/>
</dbReference>
<protein>
    <submittedName>
        <fullName evidence="10">ABCG2</fullName>
    </submittedName>
</protein>
<evidence type="ECO:0000313" key="10">
    <source>
        <dbReference type="EMBL" id="QCO69320.1"/>
    </source>
</evidence>
<dbReference type="SMART" id="SM00382">
    <property type="entry name" value="AAA"/>
    <property type="match status" value="1"/>
</dbReference>
<keyword evidence="6 8" id="KW-1133">Transmembrane helix</keyword>
<dbReference type="GO" id="GO:0016887">
    <property type="term" value="F:ATP hydrolysis activity"/>
    <property type="evidence" value="ECO:0007669"/>
    <property type="project" value="InterPro"/>
</dbReference>
<dbReference type="PROSITE" id="PS50893">
    <property type="entry name" value="ABC_TRANSPORTER_2"/>
    <property type="match status" value="1"/>
</dbReference>
<accession>A0A4P8ETL3</accession>
<keyword evidence="7 8" id="KW-0472">Membrane</keyword>
<organism evidence="10">
    <name type="scientific">Prorocentrum lima</name>
    <dbReference type="NCBI Taxonomy" id="39448"/>
    <lineage>
        <taxon>Eukaryota</taxon>
        <taxon>Sar</taxon>
        <taxon>Alveolata</taxon>
        <taxon>Dinophyceae</taxon>
        <taxon>Prorocentrales</taxon>
        <taxon>Prorocentraceae</taxon>
        <taxon>Prorocentrum</taxon>
    </lineage>
</organism>
<dbReference type="PANTHER" id="PTHR48041">
    <property type="entry name" value="ABC TRANSPORTER G FAMILY MEMBER 28"/>
    <property type="match status" value="1"/>
</dbReference>
<dbReference type="InterPro" id="IPR050352">
    <property type="entry name" value="ABCG_transporters"/>
</dbReference>
<dbReference type="SUPFAM" id="SSF52540">
    <property type="entry name" value="P-loop containing nucleoside triphosphate hydrolases"/>
    <property type="match status" value="1"/>
</dbReference>
<keyword evidence="5" id="KW-0067">ATP-binding</keyword>
<evidence type="ECO:0000256" key="2">
    <source>
        <dbReference type="ARBA" id="ARBA00022448"/>
    </source>
</evidence>
<feature type="transmembrane region" description="Helical" evidence="8">
    <location>
        <begin position="351"/>
        <end position="374"/>
    </location>
</feature>
<dbReference type="Gene3D" id="3.40.50.300">
    <property type="entry name" value="P-loop containing nucleotide triphosphate hydrolases"/>
    <property type="match status" value="1"/>
</dbReference>
<evidence type="ECO:0000259" key="9">
    <source>
        <dbReference type="PROSITE" id="PS50893"/>
    </source>
</evidence>
<evidence type="ECO:0000256" key="8">
    <source>
        <dbReference type="SAM" id="Phobius"/>
    </source>
</evidence>
<sequence length="625" mass="69001">MAEHGPIAMEWQNLTYRLPPKRKGEIGRAVLKDAFGKCDPGQLMAILGASGSGKSSLLNALAGRMPYIPKTELAGSILIQAKGGTFYANTVDLPSISAYVEQEDALFALSTVEETLRMFGRFRFPHLREAELMKRVNDVICVLGLNPARNTLVGSDKPGQRGISGGERKRVHLGLELLHKPRLIFVDEPTSGLDSYHALNVMATLKDLAISGHTVVCSIHQPRSSIYQLIDKLILMAEGQVAYFGDCGVACAKHFAKIGYAVPQDFNPADHFLDVTSVDFRTPAQEAKTRQTMEQVIANCPPLGSELMTPKPIGALLPPELAGMGRRHVPFGVAFGMLLKRTWRELTRDKAALAIKYGANIWFTIIFGCVYFQMEKTQTGLQNRSGICFFMAMNQAFGSTIGVAKVIPQQLKVVHRERAAKLYDIFPFYMATFICQLPLELIPQLIFGAAVYTLTGLRPGIDYMLTYVAVLMLENFAGIGLGMVMSASFTKVEQVPQIAPLVIVFFLMFSGLLLNQDDIPSIFRPLKHVSFIRYAFQALTVNELRGNTGFECSGTGLGRRCLQGDDWLDQLSFGEVSIQRSMKILFLEILVFNLLAFRILNGKQPRFMKAKANPNAASKDMLIGA</sequence>
<reference evidence="10" key="1">
    <citation type="submission" date="2018-12" db="EMBL/GenBank/DDBJ databases">
        <title>ABC Transporters in Prorocentrum lima and Their Expression Under Different Environmental Conditions Including Okadaic Acid Production.</title>
        <authorList>
            <person name="Gu S."/>
            <person name="Xiao S.W."/>
            <person name="Zheng J.W."/>
            <person name="Li H.Y."/>
            <person name="Liu J.S."/>
            <person name="Yang W.D."/>
        </authorList>
    </citation>
    <scope>NUCLEOTIDE SEQUENCE</scope>
</reference>
<feature type="transmembrane region" description="Helical" evidence="8">
    <location>
        <begin position="584"/>
        <end position="601"/>
    </location>
</feature>
<feature type="transmembrane region" description="Helical" evidence="8">
    <location>
        <begin position="428"/>
        <end position="452"/>
    </location>
</feature>
<feature type="transmembrane region" description="Helical" evidence="8">
    <location>
        <begin position="464"/>
        <end position="486"/>
    </location>
</feature>
<proteinExistence type="evidence at transcript level"/>
<evidence type="ECO:0000256" key="3">
    <source>
        <dbReference type="ARBA" id="ARBA00022692"/>
    </source>
</evidence>
<dbReference type="GO" id="GO:0005524">
    <property type="term" value="F:ATP binding"/>
    <property type="evidence" value="ECO:0007669"/>
    <property type="project" value="UniProtKB-KW"/>
</dbReference>
<dbReference type="GO" id="GO:0016020">
    <property type="term" value="C:membrane"/>
    <property type="evidence" value="ECO:0007669"/>
    <property type="project" value="UniProtKB-SubCell"/>
</dbReference>
<name>A0A4P8ETL3_9DINO</name>
<feature type="transmembrane region" description="Helical" evidence="8">
    <location>
        <begin position="498"/>
        <end position="515"/>
    </location>
</feature>
<keyword evidence="3 8" id="KW-0812">Transmembrane</keyword>
<evidence type="ECO:0000256" key="6">
    <source>
        <dbReference type="ARBA" id="ARBA00022989"/>
    </source>
</evidence>
<dbReference type="Pfam" id="PF01061">
    <property type="entry name" value="ABC2_membrane"/>
    <property type="match status" value="1"/>
</dbReference>
<evidence type="ECO:0000256" key="1">
    <source>
        <dbReference type="ARBA" id="ARBA00004141"/>
    </source>
</evidence>